<protein>
    <submittedName>
        <fullName evidence="1">Uncharacterized protein</fullName>
    </submittedName>
</protein>
<dbReference type="Proteomes" id="UP001286313">
    <property type="component" value="Unassembled WGS sequence"/>
</dbReference>
<evidence type="ECO:0000313" key="1">
    <source>
        <dbReference type="EMBL" id="KAK3852556.1"/>
    </source>
</evidence>
<comment type="caution">
    <text evidence="1">The sequence shown here is derived from an EMBL/GenBank/DDBJ whole genome shotgun (WGS) entry which is preliminary data.</text>
</comment>
<dbReference type="EMBL" id="JAWQEG010007360">
    <property type="protein sequence ID" value="KAK3852556.1"/>
    <property type="molecule type" value="Genomic_DNA"/>
</dbReference>
<proteinExistence type="predicted"/>
<organism evidence="1 2">
    <name type="scientific">Petrolisthes cinctipes</name>
    <name type="common">Flat porcelain crab</name>
    <dbReference type="NCBI Taxonomy" id="88211"/>
    <lineage>
        <taxon>Eukaryota</taxon>
        <taxon>Metazoa</taxon>
        <taxon>Ecdysozoa</taxon>
        <taxon>Arthropoda</taxon>
        <taxon>Crustacea</taxon>
        <taxon>Multicrustacea</taxon>
        <taxon>Malacostraca</taxon>
        <taxon>Eumalacostraca</taxon>
        <taxon>Eucarida</taxon>
        <taxon>Decapoda</taxon>
        <taxon>Pleocyemata</taxon>
        <taxon>Anomura</taxon>
        <taxon>Galatheoidea</taxon>
        <taxon>Porcellanidae</taxon>
        <taxon>Petrolisthes</taxon>
    </lineage>
</organism>
<accession>A0AAE1BKP5</accession>
<name>A0AAE1BKP5_PETCI</name>
<gene>
    <name evidence="1" type="ORF">Pcinc_040861</name>
</gene>
<evidence type="ECO:0000313" key="2">
    <source>
        <dbReference type="Proteomes" id="UP001286313"/>
    </source>
</evidence>
<reference evidence="1" key="1">
    <citation type="submission" date="2023-10" db="EMBL/GenBank/DDBJ databases">
        <title>Genome assemblies of two species of porcelain crab, Petrolisthes cinctipes and Petrolisthes manimaculis (Anomura: Porcellanidae).</title>
        <authorList>
            <person name="Angst P."/>
        </authorList>
    </citation>
    <scope>NUCLEOTIDE SEQUENCE</scope>
    <source>
        <strain evidence="1">PB745_01</strain>
        <tissue evidence="1">Gill</tissue>
    </source>
</reference>
<sequence length="71" mass="7871">MCPHIPCTGIHTRNCKDLRLLTLFPDLHLLLAISFVMYEDISTTPVNKASNKPPTLYSTSSWTATAVHISS</sequence>
<keyword evidence="2" id="KW-1185">Reference proteome</keyword>
<dbReference type="AlphaFoldDB" id="A0AAE1BKP5"/>